<dbReference type="Proteomes" id="UP000276133">
    <property type="component" value="Unassembled WGS sequence"/>
</dbReference>
<comment type="caution">
    <text evidence="2">The sequence shown here is derived from an EMBL/GenBank/DDBJ whole genome shotgun (WGS) entry which is preliminary data.</text>
</comment>
<evidence type="ECO:0000313" key="2">
    <source>
        <dbReference type="EMBL" id="RNA23934.1"/>
    </source>
</evidence>
<keyword evidence="1" id="KW-0732">Signal</keyword>
<organism evidence="2 3">
    <name type="scientific">Brachionus plicatilis</name>
    <name type="common">Marine rotifer</name>
    <name type="synonym">Brachionus muelleri</name>
    <dbReference type="NCBI Taxonomy" id="10195"/>
    <lineage>
        <taxon>Eukaryota</taxon>
        <taxon>Metazoa</taxon>
        <taxon>Spiralia</taxon>
        <taxon>Gnathifera</taxon>
        <taxon>Rotifera</taxon>
        <taxon>Eurotatoria</taxon>
        <taxon>Monogononta</taxon>
        <taxon>Pseudotrocha</taxon>
        <taxon>Ploima</taxon>
        <taxon>Brachionidae</taxon>
        <taxon>Brachionus</taxon>
    </lineage>
</organism>
<dbReference type="EMBL" id="REGN01003195">
    <property type="protein sequence ID" value="RNA23934.1"/>
    <property type="molecule type" value="Genomic_DNA"/>
</dbReference>
<dbReference type="AlphaFoldDB" id="A0A3M7RKD2"/>
<reference evidence="2 3" key="1">
    <citation type="journal article" date="2018" name="Sci. Rep.">
        <title>Genomic signatures of local adaptation to the degree of environmental predictability in rotifers.</title>
        <authorList>
            <person name="Franch-Gras L."/>
            <person name="Hahn C."/>
            <person name="Garcia-Roger E.M."/>
            <person name="Carmona M.J."/>
            <person name="Serra M."/>
            <person name="Gomez A."/>
        </authorList>
    </citation>
    <scope>NUCLEOTIDE SEQUENCE [LARGE SCALE GENOMIC DNA]</scope>
    <source>
        <strain evidence="2">HYR1</strain>
    </source>
</reference>
<keyword evidence="3" id="KW-1185">Reference proteome</keyword>
<sequence length="59" mass="6576">MKLSINSISVLSLELVLQNASADTNSVSLNLIVPNFAIKSLDMLCQKNFKRQKNLILNE</sequence>
<protein>
    <submittedName>
        <fullName evidence="2">Uncharacterized protein</fullName>
    </submittedName>
</protein>
<feature type="chain" id="PRO_5018245741" evidence="1">
    <location>
        <begin position="23"/>
        <end position="59"/>
    </location>
</feature>
<evidence type="ECO:0000313" key="3">
    <source>
        <dbReference type="Proteomes" id="UP000276133"/>
    </source>
</evidence>
<accession>A0A3M7RKD2</accession>
<gene>
    <name evidence="2" type="ORF">BpHYR1_050136</name>
</gene>
<evidence type="ECO:0000256" key="1">
    <source>
        <dbReference type="SAM" id="SignalP"/>
    </source>
</evidence>
<feature type="signal peptide" evidence="1">
    <location>
        <begin position="1"/>
        <end position="22"/>
    </location>
</feature>
<name>A0A3M7RKD2_BRAPC</name>
<proteinExistence type="predicted"/>